<dbReference type="Pfam" id="PF03713">
    <property type="entry name" value="DUF305"/>
    <property type="match status" value="1"/>
</dbReference>
<accession>A0A6J4QDW8</accession>
<name>A0A6J4QDW8_9ACTN</name>
<protein>
    <recommendedName>
        <fullName evidence="1">DUF305 domain-containing protein</fullName>
    </recommendedName>
</protein>
<dbReference type="AlphaFoldDB" id="A0A6J4QDW8"/>
<organism evidence="2">
    <name type="scientific">uncultured Rubrobacteraceae bacterium</name>
    <dbReference type="NCBI Taxonomy" id="349277"/>
    <lineage>
        <taxon>Bacteria</taxon>
        <taxon>Bacillati</taxon>
        <taxon>Actinomycetota</taxon>
        <taxon>Rubrobacteria</taxon>
        <taxon>Rubrobacterales</taxon>
        <taxon>Rubrobacteraceae</taxon>
        <taxon>environmental samples</taxon>
    </lineage>
</organism>
<dbReference type="PANTHER" id="PTHR36933:SF1">
    <property type="entry name" value="SLL0788 PROTEIN"/>
    <property type="match status" value="1"/>
</dbReference>
<evidence type="ECO:0000313" key="2">
    <source>
        <dbReference type="EMBL" id="CAA9440273.1"/>
    </source>
</evidence>
<reference evidence="2" key="1">
    <citation type="submission" date="2020-02" db="EMBL/GenBank/DDBJ databases">
        <authorList>
            <person name="Meier V. D."/>
        </authorList>
    </citation>
    <scope>NUCLEOTIDE SEQUENCE</scope>
    <source>
        <strain evidence="2">AVDCRST_MAG37</strain>
    </source>
</reference>
<dbReference type="EMBL" id="CADCVD010000053">
    <property type="protein sequence ID" value="CAA9440273.1"/>
    <property type="molecule type" value="Genomic_DNA"/>
</dbReference>
<sequence>MAGMDHGSMEMGSEEAAPKELIVDGEYSDERFIDMMSAHHQMAIDMAQVARQEAQLPEIRRIADDVVATQQAEIDELSSIKEEQFGSSEVPLIMSPEEPSMYAMEMPDELAGQEPFDLAFIDSMIPHHASAIEMASVANMRSETPEIKRLARGIIDAQSREIGEMIELRQQNYPEG</sequence>
<gene>
    <name evidence="2" type="ORF">AVDCRST_MAG37-1306</name>
</gene>
<dbReference type="InterPro" id="IPR012347">
    <property type="entry name" value="Ferritin-like"/>
</dbReference>
<proteinExistence type="predicted"/>
<dbReference type="Gene3D" id="1.20.1260.10">
    <property type="match status" value="2"/>
</dbReference>
<dbReference type="InterPro" id="IPR005183">
    <property type="entry name" value="DUF305_CopM-like"/>
</dbReference>
<dbReference type="PANTHER" id="PTHR36933">
    <property type="entry name" value="SLL0788 PROTEIN"/>
    <property type="match status" value="1"/>
</dbReference>
<evidence type="ECO:0000259" key="1">
    <source>
        <dbReference type="Pfam" id="PF03713"/>
    </source>
</evidence>
<feature type="domain" description="DUF305" evidence="1">
    <location>
        <begin position="29"/>
        <end position="168"/>
    </location>
</feature>